<sequence>MLKKLERLFLYGVFIGYMMLLIKIFFLSRVSVLELFDSQRTIVRSINLIPFNSISEYLMGSSERAKKFASANVAGNILIFVPLGGYLSLFKNQTRAVHNLLFICLASLVVEITQWGLGIGAADIDDLLLNGLGGWMGILGYKALLFLLREEKRVHTAIAVLSAIVVLPAIYYYLFMIKMRL</sequence>
<evidence type="ECO:0000313" key="3">
    <source>
        <dbReference type="EMBL" id="MFC4098256.1"/>
    </source>
</evidence>
<feature type="transmembrane region" description="Helical" evidence="1">
    <location>
        <begin position="68"/>
        <end position="88"/>
    </location>
</feature>
<dbReference type="Pfam" id="PF04892">
    <property type="entry name" value="VanZ"/>
    <property type="match status" value="1"/>
</dbReference>
<evidence type="ECO:0000313" key="4">
    <source>
        <dbReference type="Proteomes" id="UP001595715"/>
    </source>
</evidence>
<feature type="transmembrane region" description="Helical" evidence="1">
    <location>
        <begin position="127"/>
        <end position="147"/>
    </location>
</feature>
<comment type="caution">
    <text evidence="3">The sequence shown here is derived from an EMBL/GenBank/DDBJ whole genome shotgun (WGS) entry which is preliminary data.</text>
</comment>
<keyword evidence="4" id="KW-1185">Reference proteome</keyword>
<gene>
    <name evidence="3" type="ORF">ACFOZ8_01110</name>
</gene>
<organism evidence="3 4">
    <name type="scientific">Paenibacillus xanthanilyticus</name>
    <dbReference type="NCBI Taxonomy" id="1783531"/>
    <lineage>
        <taxon>Bacteria</taxon>
        <taxon>Bacillati</taxon>
        <taxon>Bacillota</taxon>
        <taxon>Bacilli</taxon>
        <taxon>Bacillales</taxon>
        <taxon>Paenibacillaceae</taxon>
        <taxon>Paenibacillus</taxon>
    </lineage>
</organism>
<dbReference type="Proteomes" id="UP001595715">
    <property type="component" value="Unassembled WGS sequence"/>
</dbReference>
<proteinExistence type="predicted"/>
<accession>A0ABV8JXB1</accession>
<protein>
    <submittedName>
        <fullName evidence="3">VanZ family protein</fullName>
    </submittedName>
</protein>
<dbReference type="RefSeq" id="WP_377716771.1">
    <property type="nucleotide sequence ID" value="NZ_JBHSAM010000002.1"/>
</dbReference>
<feature type="transmembrane region" description="Helical" evidence="1">
    <location>
        <begin position="100"/>
        <end position="121"/>
    </location>
</feature>
<keyword evidence="1" id="KW-0472">Membrane</keyword>
<keyword evidence="1" id="KW-1133">Transmembrane helix</keyword>
<name>A0ABV8JXB1_9BACL</name>
<feature type="transmembrane region" description="Helical" evidence="1">
    <location>
        <begin position="9"/>
        <end position="28"/>
    </location>
</feature>
<dbReference type="EMBL" id="JBHSAM010000002">
    <property type="protein sequence ID" value="MFC4098256.1"/>
    <property type="molecule type" value="Genomic_DNA"/>
</dbReference>
<feature type="transmembrane region" description="Helical" evidence="1">
    <location>
        <begin position="154"/>
        <end position="174"/>
    </location>
</feature>
<feature type="domain" description="VanZ-like" evidence="2">
    <location>
        <begin position="14"/>
        <end position="143"/>
    </location>
</feature>
<reference evidence="4" key="1">
    <citation type="journal article" date="2019" name="Int. J. Syst. Evol. Microbiol.">
        <title>The Global Catalogue of Microorganisms (GCM) 10K type strain sequencing project: providing services to taxonomists for standard genome sequencing and annotation.</title>
        <authorList>
            <consortium name="The Broad Institute Genomics Platform"/>
            <consortium name="The Broad Institute Genome Sequencing Center for Infectious Disease"/>
            <person name="Wu L."/>
            <person name="Ma J."/>
        </authorList>
    </citation>
    <scope>NUCLEOTIDE SEQUENCE [LARGE SCALE GENOMIC DNA]</scope>
    <source>
        <strain evidence="4">IBRC-M 10987</strain>
    </source>
</reference>
<keyword evidence="1" id="KW-0812">Transmembrane</keyword>
<dbReference type="PANTHER" id="PTHR36834:SF1">
    <property type="entry name" value="INTEGRAL MEMBRANE PROTEIN"/>
    <property type="match status" value="1"/>
</dbReference>
<dbReference type="InterPro" id="IPR053150">
    <property type="entry name" value="Teicoplanin_resist-assoc"/>
</dbReference>
<evidence type="ECO:0000256" key="1">
    <source>
        <dbReference type="SAM" id="Phobius"/>
    </source>
</evidence>
<dbReference type="InterPro" id="IPR006976">
    <property type="entry name" value="VanZ-like"/>
</dbReference>
<dbReference type="PANTHER" id="PTHR36834">
    <property type="entry name" value="MEMBRANE PROTEIN-RELATED"/>
    <property type="match status" value="1"/>
</dbReference>
<evidence type="ECO:0000259" key="2">
    <source>
        <dbReference type="Pfam" id="PF04892"/>
    </source>
</evidence>